<feature type="domain" description="Rhodopsin" evidence="8">
    <location>
        <begin position="2"/>
        <end position="222"/>
    </location>
</feature>
<keyword evidence="2 6" id="KW-0812">Transmembrane</keyword>
<gene>
    <name evidence="9" type="ORF">HII31_10839</name>
</gene>
<feature type="signal peptide" evidence="7">
    <location>
        <begin position="1"/>
        <end position="21"/>
    </location>
</feature>
<dbReference type="GO" id="GO:0016020">
    <property type="term" value="C:membrane"/>
    <property type="evidence" value="ECO:0007669"/>
    <property type="project" value="UniProtKB-SubCell"/>
</dbReference>
<evidence type="ECO:0000313" key="9">
    <source>
        <dbReference type="EMBL" id="KAF7187939.1"/>
    </source>
</evidence>
<dbReference type="Proteomes" id="UP000660729">
    <property type="component" value="Unassembled WGS sequence"/>
</dbReference>
<evidence type="ECO:0000256" key="5">
    <source>
        <dbReference type="ARBA" id="ARBA00038359"/>
    </source>
</evidence>
<keyword evidence="10" id="KW-1185">Reference proteome</keyword>
<dbReference type="Pfam" id="PF20684">
    <property type="entry name" value="Fung_rhodopsin"/>
    <property type="match status" value="1"/>
</dbReference>
<evidence type="ECO:0000256" key="2">
    <source>
        <dbReference type="ARBA" id="ARBA00022692"/>
    </source>
</evidence>
<reference evidence="9" key="1">
    <citation type="submission" date="2020-04" db="EMBL/GenBank/DDBJ databases">
        <title>Draft genome resource of the tomato pathogen Pseudocercospora fuligena.</title>
        <authorList>
            <person name="Zaccaron A."/>
        </authorList>
    </citation>
    <scope>NUCLEOTIDE SEQUENCE</scope>
    <source>
        <strain evidence="9">PF001</strain>
    </source>
</reference>
<evidence type="ECO:0000259" key="8">
    <source>
        <dbReference type="Pfam" id="PF20684"/>
    </source>
</evidence>
<keyword evidence="3 6" id="KW-1133">Transmembrane helix</keyword>
<evidence type="ECO:0000256" key="7">
    <source>
        <dbReference type="SAM" id="SignalP"/>
    </source>
</evidence>
<dbReference type="InterPro" id="IPR052337">
    <property type="entry name" value="SAT4-like"/>
</dbReference>
<keyword evidence="4 6" id="KW-0472">Membrane</keyword>
<dbReference type="PANTHER" id="PTHR33048:SF47">
    <property type="entry name" value="INTEGRAL MEMBRANE PROTEIN-RELATED"/>
    <property type="match status" value="1"/>
</dbReference>
<dbReference type="EMBL" id="JABCIY010000219">
    <property type="protein sequence ID" value="KAF7187939.1"/>
    <property type="molecule type" value="Genomic_DNA"/>
</dbReference>
<sequence>TDDVLVAVALIMSCFLTATMCEQVDYGMGRHYANLNDHEKIWSLRWFWASVWIYYLALWSVKLSILFQYLRILPFQGYRNACYALMTTVTLWTFWAFFSAVFACTPIDHFWDPKVEGTCLNRLVVWFTNAGVNIVTDIATAILPLPVLNQLRLPAKQKYTLMFVFGLGGLSCLMSILRLQSLYVISKSTDVSWDNPLAAIYSSMEVNIGITCSCLPTLKGLATRVFPKLTFGDSYLKTRSRSRSIQLEAFPSPKQNLPASFDALGFKVPGQEAEATAKVWPDDAKRDVYHIDIDEEDHRIPSPSTCNVEVLVEDLQDPRIHSTSRVSMYSRPVTMIRLDP</sequence>
<comment type="caution">
    <text evidence="9">The sequence shown here is derived from an EMBL/GenBank/DDBJ whole genome shotgun (WGS) entry which is preliminary data.</text>
</comment>
<evidence type="ECO:0000256" key="6">
    <source>
        <dbReference type="SAM" id="Phobius"/>
    </source>
</evidence>
<dbReference type="InterPro" id="IPR049326">
    <property type="entry name" value="Rhodopsin_dom_fungi"/>
</dbReference>
<dbReference type="PANTHER" id="PTHR33048">
    <property type="entry name" value="PTH11-LIKE INTEGRAL MEMBRANE PROTEIN (AFU_ORTHOLOGUE AFUA_5G11245)"/>
    <property type="match status" value="1"/>
</dbReference>
<dbReference type="OrthoDB" id="444631at2759"/>
<comment type="subcellular location">
    <subcellularLocation>
        <location evidence="1">Membrane</location>
        <topology evidence="1">Multi-pass membrane protein</topology>
    </subcellularLocation>
</comment>
<evidence type="ECO:0000256" key="1">
    <source>
        <dbReference type="ARBA" id="ARBA00004141"/>
    </source>
</evidence>
<dbReference type="AlphaFoldDB" id="A0A8H6RBK0"/>
<feature type="transmembrane region" description="Helical" evidence="6">
    <location>
        <begin position="82"/>
        <end position="103"/>
    </location>
</feature>
<evidence type="ECO:0000313" key="10">
    <source>
        <dbReference type="Proteomes" id="UP000660729"/>
    </source>
</evidence>
<evidence type="ECO:0000256" key="4">
    <source>
        <dbReference type="ARBA" id="ARBA00023136"/>
    </source>
</evidence>
<organism evidence="9 10">
    <name type="scientific">Pseudocercospora fuligena</name>
    <dbReference type="NCBI Taxonomy" id="685502"/>
    <lineage>
        <taxon>Eukaryota</taxon>
        <taxon>Fungi</taxon>
        <taxon>Dikarya</taxon>
        <taxon>Ascomycota</taxon>
        <taxon>Pezizomycotina</taxon>
        <taxon>Dothideomycetes</taxon>
        <taxon>Dothideomycetidae</taxon>
        <taxon>Mycosphaerellales</taxon>
        <taxon>Mycosphaerellaceae</taxon>
        <taxon>Pseudocercospora</taxon>
    </lineage>
</organism>
<feature type="transmembrane region" description="Helical" evidence="6">
    <location>
        <begin position="45"/>
        <end position="70"/>
    </location>
</feature>
<feature type="transmembrane region" description="Helical" evidence="6">
    <location>
        <begin position="159"/>
        <end position="179"/>
    </location>
</feature>
<keyword evidence="7" id="KW-0732">Signal</keyword>
<proteinExistence type="inferred from homology"/>
<evidence type="ECO:0000256" key="3">
    <source>
        <dbReference type="ARBA" id="ARBA00022989"/>
    </source>
</evidence>
<comment type="similarity">
    <text evidence="5">Belongs to the SAT4 family.</text>
</comment>
<feature type="non-terminal residue" evidence="9">
    <location>
        <position position="1"/>
    </location>
</feature>
<name>A0A8H6RBK0_9PEZI</name>
<accession>A0A8H6RBK0</accession>
<feature type="transmembrane region" description="Helical" evidence="6">
    <location>
        <begin position="123"/>
        <end position="147"/>
    </location>
</feature>
<protein>
    <submittedName>
        <fullName evidence="9">Satratoxin biosynthesis SC1 cluster protein 4</fullName>
    </submittedName>
</protein>
<feature type="chain" id="PRO_5034393814" evidence="7">
    <location>
        <begin position="22"/>
        <end position="340"/>
    </location>
</feature>